<protein>
    <submittedName>
        <fullName evidence="3">Uncharacterized protein</fullName>
    </submittedName>
</protein>
<dbReference type="KEGG" id="api:100573665"/>
<keyword evidence="2" id="KW-0732">Signal</keyword>
<dbReference type="EnsemblMetazoa" id="XM_029491039.1">
    <property type="protein sequence ID" value="XP_029346899.1"/>
    <property type="gene ID" value="LOC100573665"/>
</dbReference>
<reference evidence="4" key="1">
    <citation type="submission" date="2010-06" db="EMBL/GenBank/DDBJ databases">
        <authorList>
            <person name="Jiang H."/>
            <person name="Abraham K."/>
            <person name="Ali S."/>
            <person name="Alsbrooks S.L."/>
            <person name="Anim B.N."/>
            <person name="Anosike U.S."/>
            <person name="Attaway T."/>
            <person name="Bandaranaike D.P."/>
            <person name="Battles P.K."/>
            <person name="Bell S.N."/>
            <person name="Bell A.V."/>
            <person name="Beltran B."/>
            <person name="Bickham C."/>
            <person name="Bustamante Y."/>
            <person name="Caleb T."/>
            <person name="Canada A."/>
            <person name="Cardenas V."/>
            <person name="Carter K."/>
            <person name="Chacko J."/>
            <person name="Chandrabose M.N."/>
            <person name="Chavez D."/>
            <person name="Chavez A."/>
            <person name="Chen L."/>
            <person name="Chu H.-S."/>
            <person name="Claassen K.J."/>
            <person name="Cockrell R."/>
            <person name="Collins M."/>
            <person name="Cooper J.A."/>
            <person name="Cree A."/>
            <person name="Curry S.M."/>
            <person name="Da Y."/>
            <person name="Dao M.D."/>
            <person name="Das B."/>
            <person name="Davila M.-L."/>
            <person name="Davy-Carroll L."/>
            <person name="Denson S."/>
            <person name="Dinh H."/>
            <person name="Ebong V.E."/>
            <person name="Edwards J.R."/>
            <person name="Egan A."/>
            <person name="El-Daye J."/>
            <person name="Escobedo L."/>
            <person name="Fernandez S."/>
            <person name="Fernando P.R."/>
            <person name="Flagg N."/>
            <person name="Forbes L.D."/>
            <person name="Fowler R.G."/>
            <person name="Fu Q."/>
            <person name="Gabisi R.A."/>
            <person name="Ganer J."/>
            <person name="Garbino Pronczuk A."/>
            <person name="Garcia R.M."/>
            <person name="Garner T."/>
            <person name="Garrett T.E."/>
            <person name="Gonzalez D.A."/>
            <person name="Hamid H."/>
            <person name="Hawkins E.S."/>
            <person name="Hirani K."/>
            <person name="Hogues M.E."/>
            <person name="Hollins B."/>
            <person name="Hsiao C.-H."/>
            <person name="Jabil R."/>
            <person name="James M.L."/>
            <person name="Jhangiani S.N."/>
            <person name="Johnson B."/>
            <person name="Johnson Q."/>
            <person name="Joshi V."/>
            <person name="Kalu J.B."/>
            <person name="Kam C."/>
            <person name="Kashfia A."/>
            <person name="Keebler J."/>
            <person name="Kisamo H."/>
            <person name="Kovar C.L."/>
            <person name="Lago L.A."/>
            <person name="Lai C.-Y."/>
            <person name="Laidlaw J."/>
            <person name="Lara F."/>
            <person name="Le T.-K."/>
            <person name="Lee S.L."/>
            <person name="Legall F.H."/>
            <person name="Lemon S.J."/>
            <person name="Lewis L.R."/>
            <person name="Li B."/>
            <person name="Liu Y."/>
            <person name="Liu Y.-S."/>
            <person name="Lopez J."/>
            <person name="Lozado R.J."/>
            <person name="Lu J."/>
            <person name="Madu R.C."/>
            <person name="Maheshwari M."/>
            <person name="Maheshwari R."/>
            <person name="Malloy K."/>
            <person name="Martinez E."/>
            <person name="Mathew T."/>
            <person name="Mercado I.C."/>
            <person name="Mercado C."/>
            <person name="Meyer B."/>
            <person name="Montgomery K."/>
            <person name="Morgan M.B."/>
            <person name="Munidasa M."/>
            <person name="Nazareth L.V."/>
            <person name="Nelson J."/>
            <person name="Ng B.M."/>
            <person name="Nguyen N.B."/>
            <person name="Nguyen P.Q."/>
            <person name="Nguyen T."/>
            <person name="Obregon M."/>
            <person name="Okwuonu G.O."/>
            <person name="Onwere C.G."/>
            <person name="Orozco G."/>
            <person name="Parra A."/>
            <person name="Patel S."/>
            <person name="Patil S."/>
            <person name="Perez A."/>
            <person name="Perez Y."/>
            <person name="Pham C."/>
            <person name="Primus E.L."/>
            <person name="Pu L.-L."/>
            <person name="Puazo M."/>
            <person name="Qin X."/>
            <person name="Quiroz J.B."/>
            <person name="Reese J."/>
            <person name="Richards S."/>
            <person name="Rives C.M."/>
            <person name="Robberts R."/>
            <person name="Ruiz S.J."/>
            <person name="Ruiz M.J."/>
            <person name="Santibanez J."/>
            <person name="Schneider B.W."/>
            <person name="Sisson I."/>
            <person name="Smith M."/>
            <person name="Sodergren E."/>
            <person name="Song X.-Z."/>
            <person name="Song B.B."/>
            <person name="Summersgill H."/>
            <person name="Thelus R."/>
            <person name="Thornton R.D."/>
            <person name="Trejos Z.Y."/>
            <person name="Usmani K."/>
            <person name="Vattathil S."/>
            <person name="Villasana D."/>
            <person name="Walker D.L."/>
            <person name="Wang S."/>
            <person name="Wang K."/>
            <person name="White C.S."/>
            <person name="Williams A.C."/>
            <person name="Williamson J."/>
            <person name="Wilson K."/>
            <person name="Woghiren I.O."/>
            <person name="Woodworth J.R."/>
            <person name="Worley K.C."/>
            <person name="Wright R.A."/>
            <person name="Wu W."/>
            <person name="Young L."/>
            <person name="Zhang L."/>
            <person name="Zhang J."/>
            <person name="Zhu Y."/>
            <person name="Muzny D.M."/>
            <person name="Weinstock G."/>
            <person name="Gibbs R.A."/>
        </authorList>
    </citation>
    <scope>NUCLEOTIDE SEQUENCE [LARGE SCALE GENOMIC DNA]</scope>
    <source>
        <strain evidence="4">LSR1</strain>
    </source>
</reference>
<evidence type="ECO:0000256" key="1">
    <source>
        <dbReference type="SAM" id="Phobius"/>
    </source>
</evidence>
<feature type="transmembrane region" description="Helical" evidence="1">
    <location>
        <begin position="85"/>
        <end position="105"/>
    </location>
</feature>
<reference evidence="3" key="2">
    <citation type="submission" date="2022-06" db="UniProtKB">
        <authorList>
            <consortium name="EnsemblMetazoa"/>
        </authorList>
    </citation>
    <scope>IDENTIFICATION</scope>
</reference>
<keyword evidence="4" id="KW-1185">Reference proteome</keyword>
<evidence type="ECO:0000256" key="2">
    <source>
        <dbReference type="SAM" id="SignalP"/>
    </source>
</evidence>
<keyword evidence="1" id="KW-0472">Membrane</keyword>
<feature type="transmembrane region" description="Helical" evidence="1">
    <location>
        <begin position="111"/>
        <end position="129"/>
    </location>
</feature>
<dbReference type="EnsemblMetazoa" id="XM_029491040.1">
    <property type="protein sequence ID" value="XP_029346900.1"/>
    <property type="gene ID" value="LOC100573665"/>
</dbReference>
<feature type="signal peptide" evidence="2">
    <location>
        <begin position="1"/>
        <end position="16"/>
    </location>
</feature>
<dbReference type="Proteomes" id="UP000007819">
    <property type="component" value="Chromosome X"/>
</dbReference>
<proteinExistence type="predicted"/>
<dbReference type="RefSeq" id="XP_016662437.1">
    <property type="nucleotide sequence ID" value="XM_016806948.1"/>
</dbReference>
<feature type="chain" id="PRO_5042775221" evidence="2">
    <location>
        <begin position="17"/>
        <end position="130"/>
    </location>
</feature>
<organism evidence="3 4">
    <name type="scientific">Acyrthosiphon pisum</name>
    <name type="common">Pea aphid</name>
    <dbReference type="NCBI Taxonomy" id="7029"/>
    <lineage>
        <taxon>Eukaryota</taxon>
        <taxon>Metazoa</taxon>
        <taxon>Ecdysozoa</taxon>
        <taxon>Arthropoda</taxon>
        <taxon>Hexapoda</taxon>
        <taxon>Insecta</taxon>
        <taxon>Pterygota</taxon>
        <taxon>Neoptera</taxon>
        <taxon>Paraneoptera</taxon>
        <taxon>Hemiptera</taxon>
        <taxon>Sternorrhyncha</taxon>
        <taxon>Aphidomorpha</taxon>
        <taxon>Aphidoidea</taxon>
        <taxon>Aphididae</taxon>
        <taxon>Macrosiphini</taxon>
        <taxon>Acyrthosiphon</taxon>
    </lineage>
</organism>
<name>A0A8R2D5I2_ACYPI</name>
<dbReference type="EnsemblMetazoa" id="XM_016806948.1">
    <property type="protein sequence ID" value="XP_016662437.1"/>
    <property type="gene ID" value="LOC100573665"/>
</dbReference>
<evidence type="ECO:0000313" key="4">
    <source>
        <dbReference type="Proteomes" id="UP000007819"/>
    </source>
</evidence>
<evidence type="ECO:0000313" key="3">
    <source>
        <dbReference type="EnsemblMetazoa" id="XP_016662437.1"/>
    </source>
</evidence>
<dbReference type="GeneID" id="100573665"/>
<dbReference type="AlphaFoldDB" id="A0A8R2D5I2"/>
<keyword evidence="1" id="KW-0812">Transmembrane</keyword>
<keyword evidence="1" id="KW-1133">Transmembrane helix</keyword>
<sequence>MKILIILLLSIKVAHVLELNDTTNHIINKGLICNDKQYDADKCPYEFTSTSSLSTCEDATDYQYNNTCTDSTKVNKNKMKARLKFLCIITTVALVITLTAMAFVIGLAIPVVVAIDVVVVTIDAVVVLVG</sequence>
<accession>A0A8R2D5I2</accession>